<proteinExistence type="predicted"/>
<name>A0A4U5LPQ4_STECR</name>
<dbReference type="EMBL" id="AZBU02000014">
    <property type="protein sequence ID" value="TKR57922.1"/>
    <property type="molecule type" value="Genomic_DNA"/>
</dbReference>
<sequence>MSKPKPKSPRRPAPAYYPHCLKEATLSLAARIVQAMVTCIPPRHHSRRTCLVCVRDANVRSPVRATV</sequence>
<keyword evidence="2" id="KW-1185">Reference proteome</keyword>
<gene>
    <name evidence="1" type="ORF">L596_030562</name>
</gene>
<comment type="caution">
    <text evidence="1">The sequence shown here is derived from an EMBL/GenBank/DDBJ whole genome shotgun (WGS) entry which is preliminary data.</text>
</comment>
<dbReference type="AlphaFoldDB" id="A0A4U5LPQ4"/>
<evidence type="ECO:0000313" key="1">
    <source>
        <dbReference type="EMBL" id="TKR57922.1"/>
    </source>
</evidence>
<protein>
    <submittedName>
        <fullName evidence="1">Uncharacterized protein</fullName>
    </submittedName>
</protein>
<dbReference type="Proteomes" id="UP000298663">
    <property type="component" value="Unassembled WGS sequence"/>
</dbReference>
<accession>A0A4U5LPQ4</accession>
<organism evidence="1 2">
    <name type="scientific">Steinernema carpocapsae</name>
    <name type="common">Entomopathogenic nematode</name>
    <dbReference type="NCBI Taxonomy" id="34508"/>
    <lineage>
        <taxon>Eukaryota</taxon>
        <taxon>Metazoa</taxon>
        <taxon>Ecdysozoa</taxon>
        <taxon>Nematoda</taxon>
        <taxon>Chromadorea</taxon>
        <taxon>Rhabditida</taxon>
        <taxon>Tylenchina</taxon>
        <taxon>Panagrolaimomorpha</taxon>
        <taxon>Strongyloidoidea</taxon>
        <taxon>Steinernematidae</taxon>
        <taxon>Steinernema</taxon>
    </lineage>
</organism>
<reference evidence="1 2" key="1">
    <citation type="journal article" date="2015" name="Genome Biol.">
        <title>Comparative genomics of Steinernema reveals deeply conserved gene regulatory networks.</title>
        <authorList>
            <person name="Dillman A.R."/>
            <person name="Macchietto M."/>
            <person name="Porter C.F."/>
            <person name="Rogers A."/>
            <person name="Williams B."/>
            <person name="Antoshechkin I."/>
            <person name="Lee M.M."/>
            <person name="Goodwin Z."/>
            <person name="Lu X."/>
            <person name="Lewis E.E."/>
            <person name="Goodrich-Blair H."/>
            <person name="Stock S.P."/>
            <person name="Adams B.J."/>
            <person name="Sternberg P.W."/>
            <person name="Mortazavi A."/>
        </authorList>
    </citation>
    <scope>NUCLEOTIDE SEQUENCE [LARGE SCALE GENOMIC DNA]</scope>
    <source>
        <strain evidence="1 2">ALL</strain>
    </source>
</reference>
<reference evidence="1 2" key="2">
    <citation type="journal article" date="2019" name="G3 (Bethesda)">
        <title>Hybrid Assembly of the Genome of the Entomopathogenic Nematode Steinernema carpocapsae Identifies the X-Chromosome.</title>
        <authorList>
            <person name="Serra L."/>
            <person name="Macchietto M."/>
            <person name="Macias-Munoz A."/>
            <person name="McGill C.J."/>
            <person name="Rodriguez I.M."/>
            <person name="Rodriguez B."/>
            <person name="Murad R."/>
            <person name="Mortazavi A."/>
        </authorList>
    </citation>
    <scope>NUCLEOTIDE SEQUENCE [LARGE SCALE GENOMIC DNA]</scope>
    <source>
        <strain evidence="1 2">ALL</strain>
    </source>
</reference>
<evidence type="ECO:0000313" key="2">
    <source>
        <dbReference type="Proteomes" id="UP000298663"/>
    </source>
</evidence>